<proteinExistence type="predicted"/>
<accession>A0A4U1JR22</accession>
<dbReference type="EMBL" id="SWJZ01000058">
    <property type="protein sequence ID" value="TKD17609.1"/>
    <property type="molecule type" value="Genomic_DNA"/>
</dbReference>
<comment type="caution">
    <text evidence="1">The sequence shown here is derived from an EMBL/GenBank/DDBJ whole genome shotgun (WGS) entry which is preliminary data.</text>
</comment>
<dbReference type="AlphaFoldDB" id="A0A4U1JR22"/>
<organism evidence="1 2">
    <name type="scientific">Rhodobacter capsulatus</name>
    <name type="common">Rhodopseudomonas capsulata</name>
    <dbReference type="NCBI Taxonomy" id="1061"/>
    <lineage>
        <taxon>Bacteria</taxon>
        <taxon>Pseudomonadati</taxon>
        <taxon>Pseudomonadota</taxon>
        <taxon>Alphaproteobacteria</taxon>
        <taxon>Rhodobacterales</taxon>
        <taxon>Rhodobacter group</taxon>
        <taxon>Rhodobacter</taxon>
    </lineage>
</organism>
<reference evidence="1 2" key="1">
    <citation type="submission" date="2019-04" db="EMBL/GenBank/DDBJ databases">
        <title>Draft Whole-Genome sequence of the purple photosynthetic bacterium Rhodobacter capsulatus SP108 with an indigenous class A beta-lactamase.</title>
        <authorList>
            <person name="Robertson S."/>
            <person name="Meyer T.E."/>
            <person name="Kyndt J.A."/>
        </authorList>
    </citation>
    <scope>NUCLEOTIDE SEQUENCE [LARGE SCALE GENOMIC DNA]</scope>
    <source>
        <strain evidence="1 2">SP108</strain>
    </source>
</reference>
<sequence length="75" mass="8585">MPKHLQPGRGQLTDDERTEVREIIDRRSMKVGEVMRELGRKPLDASLGTALARGTTLTADLLDQLRRWIETNRKS</sequence>
<name>A0A4U1JR22_RHOCA</name>
<dbReference type="Proteomes" id="UP000310597">
    <property type="component" value="Unassembled WGS sequence"/>
</dbReference>
<dbReference type="OrthoDB" id="8282470at2"/>
<dbReference type="RefSeq" id="WP_136907527.1">
    <property type="nucleotide sequence ID" value="NZ_SWJZ01000058.1"/>
</dbReference>
<evidence type="ECO:0000313" key="2">
    <source>
        <dbReference type="Proteomes" id="UP000310597"/>
    </source>
</evidence>
<gene>
    <name evidence="1" type="ORF">FBT96_13565</name>
</gene>
<evidence type="ECO:0000313" key="1">
    <source>
        <dbReference type="EMBL" id="TKD17609.1"/>
    </source>
</evidence>
<protein>
    <submittedName>
        <fullName evidence="1">Uncharacterized protein</fullName>
    </submittedName>
</protein>